<feature type="compositionally biased region" description="Basic and acidic residues" evidence="1">
    <location>
        <begin position="84"/>
        <end position="107"/>
    </location>
</feature>
<keyword evidence="2" id="KW-0675">Receptor</keyword>
<feature type="region of interest" description="Disordered" evidence="1">
    <location>
        <begin position="319"/>
        <end position="357"/>
    </location>
</feature>
<dbReference type="AlphaFoldDB" id="L9JCW4"/>
<feature type="region of interest" description="Disordered" evidence="1">
    <location>
        <begin position="66"/>
        <end position="145"/>
    </location>
</feature>
<dbReference type="EMBL" id="KB321041">
    <property type="protein sequence ID" value="ELW48450.1"/>
    <property type="molecule type" value="Genomic_DNA"/>
</dbReference>
<name>L9JCW4_TUPCH</name>
<dbReference type="Proteomes" id="UP000011518">
    <property type="component" value="Unassembled WGS sequence"/>
</dbReference>
<organism evidence="2 3">
    <name type="scientific">Tupaia chinensis</name>
    <name type="common">Chinese tree shrew</name>
    <name type="synonym">Tupaia belangeri chinensis</name>
    <dbReference type="NCBI Taxonomy" id="246437"/>
    <lineage>
        <taxon>Eukaryota</taxon>
        <taxon>Metazoa</taxon>
        <taxon>Chordata</taxon>
        <taxon>Craniata</taxon>
        <taxon>Vertebrata</taxon>
        <taxon>Euteleostomi</taxon>
        <taxon>Mammalia</taxon>
        <taxon>Eutheria</taxon>
        <taxon>Euarchontoglires</taxon>
        <taxon>Scandentia</taxon>
        <taxon>Tupaiidae</taxon>
        <taxon>Tupaia</taxon>
    </lineage>
</organism>
<reference evidence="3" key="2">
    <citation type="journal article" date="2013" name="Nat. Commun.">
        <title>Genome of the Chinese tree shrew.</title>
        <authorList>
            <person name="Fan Y."/>
            <person name="Huang Z.Y."/>
            <person name="Cao C.C."/>
            <person name="Chen C.S."/>
            <person name="Chen Y.X."/>
            <person name="Fan D.D."/>
            <person name="He J."/>
            <person name="Hou H.L."/>
            <person name="Hu L."/>
            <person name="Hu X.T."/>
            <person name="Jiang X.T."/>
            <person name="Lai R."/>
            <person name="Lang Y.S."/>
            <person name="Liang B."/>
            <person name="Liao S.G."/>
            <person name="Mu D."/>
            <person name="Ma Y.Y."/>
            <person name="Niu Y.Y."/>
            <person name="Sun X.Q."/>
            <person name="Xia J.Q."/>
            <person name="Xiao J."/>
            <person name="Xiong Z.Q."/>
            <person name="Xu L."/>
            <person name="Yang L."/>
            <person name="Zhang Y."/>
            <person name="Zhao W."/>
            <person name="Zhao X.D."/>
            <person name="Zheng Y.T."/>
            <person name="Zhou J.M."/>
            <person name="Zhu Y.B."/>
            <person name="Zhang G.J."/>
            <person name="Wang J."/>
            <person name="Yao Y.G."/>
        </authorList>
    </citation>
    <scope>NUCLEOTIDE SEQUENCE [LARGE SCALE GENOMIC DNA]</scope>
</reference>
<reference evidence="3" key="1">
    <citation type="submission" date="2012-07" db="EMBL/GenBank/DDBJ databases">
        <title>Genome of the Chinese tree shrew, a rising model animal genetically related to primates.</title>
        <authorList>
            <person name="Zhang G."/>
            <person name="Fan Y."/>
            <person name="Yao Y."/>
            <person name="Huang Z."/>
        </authorList>
    </citation>
    <scope>NUCLEOTIDE SEQUENCE [LARGE SCALE GENOMIC DNA]</scope>
</reference>
<gene>
    <name evidence="2" type="ORF">TREES_T100007888</name>
</gene>
<evidence type="ECO:0000313" key="2">
    <source>
        <dbReference type="EMBL" id="ELW48450.1"/>
    </source>
</evidence>
<proteinExistence type="predicted"/>
<evidence type="ECO:0000313" key="3">
    <source>
        <dbReference type="Proteomes" id="UP000011518"/>
    </source>
</evidence>
<dbReference type="InParanoid" id="L9JCW4"/>
<protein>
    <submittedName>
        <fullName evidence="2">Thyroid hormone receptor-associated protein 3</fullName>
    </submittedName>
</protein>
<evidence type="ECO:0000256" key="1">
    <source>
        <dbReference type="SAM" id="MobiDB-lite"/>
    </source>
</evidence>
<sequence>MPDDSELALVLTHWQPPGKLCVHSLPRLVGRRSVLLTVFSSIVTNENPSDLMLWRHLGWALGREGEDMGKKSHFRASDTGGGERVTKAKRGEASDQTGLHEEAELKSPRLHRSPLPLAVHLRPGDNQGDEAKEQTFPGGTSQDSKVTEISKLWPDAAPMALVLHARPRWKLQDDSEKKMADFHKDDFHQARRRARPGKEAIQAGPILSSGPRGCVVALRLPAAKPVGVAVADWAGRHQHKVAMMIRRGRRPVCPETLTVKPRVRRPPVVPAGKRQSWRESTTVTAVTTLTRFPLSWSHPHRAVIREGGHLASELNLTTTSKPALLPEPRCPDTSSSTAALPSLPQLQDPGASSRRLN</sequence>
<accession>L9JCW4</accession>
<keyword evidence="3" id="KW-1185">Reference proteome</keyword>